<dbReference type="AlphaFoldDB" id="A0A223LM43"/>
<dbReference type="EMBL" id="MF156708">
    <property type="protein sequence ID" value="ASU05124.1"/>
    <property type="molecule type" value="Genomic_DNA"/>
</dbReference>
<dbReference type="GO" id="GO:0004812">
    <property type="term" value="F:aminoacyl-tRNA ligase activity"/>
    <property type="evidence" value="ECO:0007669"/>
    <property type="project" value="UniProtKB-KW"/>
</dbReference>
<dbReference type="Pfam" id="PF10517">
    <property type="entry name" value="DM13"/>
    <property type="match status" value="1"/>
</dbReference>
<dbReference type="InterPro" id="IPR019545">
    <property type="entry name" value="DM13_domain"/>
</dbReference>
<organism evidence="2">
    <name type="scientific">Klebsiella pneumoniae</name>
    <dbReference type="NCBI Taxonomy" id="573"/>
    <lineage>
        <taxon>Bacteria</taxon>
        <taxon>Pseudomonadati</taxon>
        <taxon>Pseudomonadota</taxon>
        <taxon>Gammaproteobacteria</taxon>
        <taxon>Enterobacterales</taxon>
        <taxon>Enterobacteriaceae</taxon>
        <taxon>Klebsiella/Raoultella group</taxon>
        <taxon>Klebsiella</taxon>
        <taxon>Klebsiella pneumoniae complex</taxon>
    </lineage>
</organism>
<evidence type="ECO:0000313" key="2">
    <source>
        <dbReference type="EMBL" id="ASU05124.1"/>
    </source>
</evidence>
<geneLocation type="plasmid" evidence="2">
    <name>p13294-KPC</name>
</geneLocation>
<protein>
    <submittedName>
        <fullName evidence="2">Phenylalanyl-tRNA synthetase beta subunit</fullName>
    </submittedName>
</protein>
<reference evidence="2" key="1">
    <citation type="submission" date="2017-05" db="EMBL/GenBank/DDBJ databases">
        <title>Complete sequence of p13294-KPC.</title>
        <authorList>
            <person name="Feng J."/>
            <person name="Zhang D."/>
            <person name="Zeng L."/>
            <person name="Jiang X."/>
            <person name="Zhan Z."/>
            <person name="Luo W."/>
            <person name="Zhao Y."/>
            <person name="Zhou D."/>
        </authorList>
    </citation>
    <scope>NUCLEOTIDE SEQUENCE</scope>
    <source>
        <strain evidence="2">13294</strain>
        <plasmid evidence="2">p13294-KPC</plasmid>
    </source>
</reference>
<feature type="domain" description="DM13" evidence="1">
    <location>
        <begin position="1"/>
        <end position="43"/>
    </location>
</feature>
<keyword evidence="2" id="KW-0614">Plasmid</keyword>
<sequence length="57" mass="6551">MGDVKTFNGFIVEVPAGIDVRDYNTVVIWCEAFDQFISAAEYQPSSQARERARRWIP</sequence>
<proteinExistence type="predicted"/>
<evidence type="ECO:0000259" key="1">
    <source>
        <dbReference type="PROSITE" id="PS51549"/>
    </source>
</evidence>
<accession>A0A223LM43</accession>
<dbReference type="PROSITE" id="PS51549">
    <property type="entry name" value="DM13"/>
    <property type="match status" value="1"/>
</dbReference>
<keyword evidence="2" id="KW-0030">Aminoacyl-tRNA synthetase</keyword>
<name>A0A223LM43_KLEPN</name>
<keyword evidence="2" id="KW-0436">Ligase</keyword>